<proteinExistence type="predicted"/>
<dbReference type="GO" id="GO:0005886">
    <property type="term" value="C:plasma membrane"/>
    <property type="evidence" value="ECO:0007669"/>
    <property type="project" value="UniProtKB-SubCell"/>
</dbReference>
<keyword evidence="2" id="KW-1003">Cell membrane</keyword>
<dbReference type="InterPro" id="IPR050445">
    <property type="entry name" value="Bact_polysacc_biosynth/exp"/>
</dbReference>
<evidence type="ECO:0000256" key="1">
    <source>
        <dbReference type="ARBA" id="ARBA00004651"/>
    </source>
</evidence>
<protein>
    <submittedName>
        <fullName evidence="9">Uncharacterized protein involved in exopolysaccharide biosynthesis</fullName>
    </submittedName>
</protein>
<feature type="domain" description="Polysaccharide chain length determinant N-terminal" evidence="8">
    <location>
        <begin position="29"/>
        <end position="96"/>
    </location>
</feature>
<accession>A0A2W7NFA5</accession>
<evidence type="ECO:0000256" key="6">
    <source>
        <dbReference type="SAM" id="Coils"/>
    </source>
</evidence>
<sequence>MNVERAEQLDVGWREGTTGAQYFLSASKRQAHVVIFSVIIVGCLALVYAITVDPIYTATSEIRVRIDPEDVTLQASQISTHVELLRSDRVTAEVIRRVDLAPVSETPPGRLRGTITDIRNWLELDMGEGPAAFDAETALIRQVMSGLIVERIGDTSIIAVEYSSTSSELSAEIADAYAESYVDQRAEQSDQSLGERRDRLQQRADEVRQLALDANRRAQSLLAENGFAVVSTDELGRRMADFRERLSSINSEATTLTTRLSRIPSAEDEGSSEVAFVTDEAARIYANLQDASSILDRLRAQEGASPSTISQIEENIANYRTDLDRELNRYREELRAELAVIIARRQNVLDERDQVIAYEQSDAWSELVSTERQAAMYEAIYQSYVQDLEDLNRRDRNIPVSFISRARPPSAPSFPDYKIILAFGITIGIVLGGALGLLREWRRSS</sequence>
<dbReference type="InterPro" id="IPR003856">
    <property type="entry name" value="LPS_length_determ_N"/>
</dbReference>
<dbReference type="EMBL" id="QKZL01000056">
    <property type="protein sequence ID" value="PZX09972.1"/>
    <property type="molecule type" value="Genomic_DNA"/>
</dbReference>
<evidence type="ECO:0000256" key="5">
    <source>
        <dbReference type="ARBA" id="ARBA00023136"/>
    </source>
</evidence>
<keyword evidence="6" id="KW-0175">Coiled coil</keyword>
<evidence type="ECO:0000313" key="9">
    <source>
        <dbReference type="EMBL" id="PZX09972.1"/>
    </source>
</evidence>
<reference evidence="9 10" key="1">
    <citation type="submission" date="2018-06" db="EMBL/GenBank/DDBJ databases">
        <title>Genomic Encyclopedia of Archaeal and Bacterial Type Strains, Phase II (KMG-II): from individual species to whole genera.</title>
        <authorList>
            <person name="Goeker M."/>
        </authorList>
    </citation>
    <scope>NUCLEOTIDE SEQUENCE [LARGE SCALE GENOMIC DNA]</scope>
    <source>
        <strain evidence="9 10">DSM 22009</strain>
    </source>
</reference>
<keyword evidence="5 7" id="KW-0472">Membrane</keyword>
<comment type="caution">
    <text evidence="9">The sequence shown here is derived from an EMBL/GenBank/DDBJ whole genome shotgun (WGS) entry which is preliminary data.</text>
</comment>
<keyword evidence="4 7" id="KW-1133">Transmembrane helix</keyword>
<keyword evidence="3 7" id="KW-0812">Transmembrane</keyword>
<gene>
    <name evidence="9" type="ORF">LX81_04329</name>
</gene>
<dbReference type="PANTHER" id="PTHR32309">
    <property type="entry name" value="TYROSINE-PROTEIN KINASE"/>
    <property type="match status" value="1"/>
</dbReference>
<comment type="subcellular location">
    <subcellularLocation>
        <location evidence="1">Cell membrane</location>
        <topology evidence="1">Multi-pass membrane protein</topology>
    </subcellularLocation>
</comment>
<name>A0A2W7NFA5_9RHOB</name>
<dbReference type="GO" id="GO:0004713">
    <property type="term" value="F:protein tyrosine kinase activity"/>
    <property type="evidence" value="ECO:0007669"/>
    <property type="project" value="TreeGrafter"/>
</dbReference>
<evidence type="ECO:0000259" key="8">
    <source>
        <dbReference type="Pfam" id="PF02706"/>
    </source>
</evidence>
<feature type="transmembrane region" description="Helical" evidence="7">
    <location>
        <begin position="419"/>
        <end position="438"/>
    </location>
</feature>
<evidence type="ECO:0000256" key="2">
    <source>
        <dbReference type="ARBA" id="ARBA00022475"/>
    </source>
</evidence>
<evidence type="ECO:0000256" key="4">
    <source>
        <dbReference type="ARBA" id="ARBA00022989"/>
    </source>
</evidence>
<dbReference type="PANTHER" id="PTHR32309:SF13">
    <property type="entry name" value="FERRIC ENTEROBACTIN TRANSPORT PROTEIN FEPE"/>
    <property type="match status" value="1"/>
</dbReference>
<evidence type="ECO:0000256" key="3">
    <source>
        <dbReference type="ARBA" id="ARBA00022692"/>
    </source>
</evidence>
<dbReference type="RefSeq" id="WP_111539256.1">
    <property type="nucleotide sequence ID" value="NZ_QKZL01000056.1"/>
</dbReference>
<evidence type="ECO:0000256" key="7">
    <source>
        <dbReference type="SAM" id="Phobius"/>
    </source>
</evidence>
<dbReference type="Pfam" id="PF02706">
    <property type="entry name" value="Wzz"/>
    <property type="match status" value="1"/>
</dbReference>
<dbReference type="OrthoDB" id="7852451at2"/>
<evidence type="ECO:0000313" key="10">
    <source>
        <dbReference type="Proteomes" id="UP000248916"/>
    </source>
</evidence>
<feature type="coiled-coil region" evidence="6">
    <location>
        <begin position="309"/>
        <end position="394"/>
    </location>
</feature>
<dbReference type="AlphaFoldDB" id="A0A2W7NFA5"/>
<feature type="transmembrane region" description="Helical" evidence="7">
    <location>
        <begin position="31"/>
        <end position="50"/>
    </location>
</feature>
<dbReference type="Proteomes" id="UP000248916">
    <property type="component" value="Unassembled WGS sequence"/>
</dbReference>
<organism evidence="9 10">
    <name type="scientific">Palleronia aestuarii</name>
    <dbReference type="NCBI Taxonomy" id="568105"/>
    <lineage>
        <taxon>Bacteria</taxon>
        <taxon>Pseudomonadati</taxon>
        <taxon>Pseudomonadota</taxon>
        <taxon>Alphaproteobacteria</taxon>
        <taxon>Rhodobacterales</taxon>
        <taxon>Roseobacteraceae</taxon>
        <taxon>Palleronia</taxon>
    </lineage>
</organism>
<keyword evidence="10" id="KW-1185">Reference proteome</keyword>
<feature type="coiled-coil region" evidence="6">
    <location>
        <begin position="197"/>
        <end position="224"/>
    </location>
</feature>